<protein>
    <submittedName>
        <fullName evidence="1">Uncharacterized protein</fullName>
    </submittedName>
</protein>
<dbReference type="Proteomes" id="UP001358193">
    <property type="component" value="Segment"/>
</dbReference>
<keyword evidence="2" id="KW-1185">Reference proteome</keyword>
<proteinExistence type="predicted"/>
<reference evidence="1 2" key="1">
    <citation type="submission" date="2023-11" db="EMBL/GenBank/DDBJ databases">
        <authorList>
            <person name="Cook R."/>
            <person name="Crisci M."/>
            <person name="Pye H."/>
            <person name="Adriaenssens E."/>
            <person name="Santini J."/>
        </authorList>
    </citation>
    <scope>NUCLEOTIDE SEQUENCE [LARGE SCALE GENOMIC DNA]</scope>
    <source>
        <strain evidence="1">Lak_Megaphage_Sonny</strain>
    </source>
</reference>
<organism evidence="1 2">
    <name type="scientific">phage Lak_Megaphage_Sonny</name>
    <dbReference type="NCBI Taxonomy" id="3109229"/>
    <lineage>
        <taxon>Viruses</taxon>
        <taxon>Duplodnaviria</taxon>
        <taxon>Heunggongvirae</taxon>
        <taxon>Uroviricota</taxon>
        <taxon>Caudoviricetes</taxon>
        <taxon>Caudoviricetes code 15 clade</taxon>
    </lineage>
</organism>
<evidence type="ECO:0000313" key="2">
    <source>
        <dbReference type="Proteomes" id="UP001358193"/>
    </source>
</evidence>
<dbReference type="EMBL" id="OR769223">
    <property type="protein sequence ID" value="WQJ53940.1"/>
    <property type="molecule type" value="Genomic_DNA"/>
</dbReference>
<evidence type="ECO:0000313" key="1">
    <source>
        <dbReference type="EMBL" id="WQJ53940.1"/>
    </source>
</evidence>
<name>A0ABZ0Z735_9CAUD</name>
<accession>A0ABZ0Z735</accession>
<sequence length="203" mass="23411">MDSIKDIKKGFQEIDEMQNRIKKINSDICDFVKARAANLLIGKVIKERSNQFLIIKNVSSCYHANINKDDKFYINLTATRRMMTNPKFDKLGFFEDTPDVIYNVTIKLDIENEKLNIDSNVRFVDDAEYEAFLTAFEKRRKIVDKNGNTLSLLDKVVFMHNGEDLIGNVGDTFDIDTKTIQIYASKNKVEATYEIPCNECTLI</sequence>